<reference evidence="6" key="1">
    <citation type="submission" date="2025-08" db="UniProtKB">
        <authorList>
            <consortium name="RefSeq"/>
        </authorList>
    </citation>
    <scope>IDENTIFICATION</scope>
</reference>
<dbReference type="PANTHER" id="PTHR11461:SF211">
    <property type="entry name" value="GH10112P-RELATED"/>
    <property type="match status" value="1"/>
</dbReference>
<dbReference type="InterPro" id="IPR036186">
    <property type="entry name" value="Serpin_sf"/>
</dbReference>
<evidence type="ECO:0000259" key="4">
    <source>
        <dbReference type="SMART" id="SM00093"/>
    </source>
</evidence>
<comment type="similarity">
    <text evidence="1 2">Belongs to the serpin family.</text>
</comment>
<dbReference type="PANTHER" id="PTHR11461">
    <property type="entry name" value="SERINE PROTEASE INHIBITOR, SERPIN"/>
    <property type="match status" value="1"/>
</dbReference>
<evidence type="ECO:0000313" key="6">
    <source>
        <dbReference type="RefSeq" id="XP_012937990.1"/>
    </source>
</evidence>
<dbReference type="CDD" id="cd19602">
    <property type="entry name" value="serpin_mollusks"/>
    <property type="match status" value="1"/>
</dbReference>
<dbReference type="InterPro" id="IPR023795">
    <property type="entry name" value="Serpin_CS"/>
</dbReference>
<dbReference type="InterPro" id="IPR042185">
    <property type="entry name" value="Serpin_sf_2"/>
</dbReference>
<dbReference type="GeneID" id="101859213"/>
<keyword evidence="5" id="KW-1185">Reference proteome</keyword>
<proteinExistence type="inferred from homology"/>
<dbReference type="InterPro" id="IPR000215">
    <property type="entry name" value="Serpin_fam"/>
</dbReference>
<dbReference type="Pfam" id="PF00079">
    <property type="entry name" value="Serpin"/>
    <property type="match status" value="1"/>
</dbReference>
<dbReference type="PROSITE" id="PS00284">
    <property type="entry name" value="SERPIN"/>
    <property type="match status" value="1"/>
</dbReference>
<dbReference type="SUPFAM" id="SSF56574">
    <property type="entry name" value="Serpins"/>
    <property type="match status" value="1"/>
</dbReference>
<keyword evidence="3" id="KW-0732">Signal</keyword>
<feature type="chain" id="PRO_5045703489" evidence="3">
    <location>
        <begin position="19"/>
        <end position="403"/>
    </location>
</feature>
<organism evidence="5 6">
    <name type="scientific">Aplysia californica</name>
    <name type="common">California sea hare</name>
    <dbReference type="NCBI Taxonomy" id="6500"/>
    <lineage>
        <taxon>Eukaryota</taxon>
        <taxon>Metazoa</taxon>
        <taxon>Spiralia</taxon>
        <taxon>Lophotrochozoa</taxon>
        <taxon>Mollusca</taxon>
        <taxon>Gastropoda</taxon>
        <taxon>Heterobranchia</taxon>
        <taxon>Euthyneura</taxon>
        <taxon>Tectipleura</taxon>
        <taxon>Aplysiida</taxon>
        <taxon>Aplysioidea</taxon>
        <taxon>Aplysiidae</taxon>
        <taxon>Aplysia</taxon>
    </lineage>
</organism>
<feature type="domain" description="Serpin" evidence="4">
    <location>
        <begin position="36"/>
        <end position="400"/>
    </location>
</feature>
<evidence type="ECO:0000256" key="1">
    <source>
        <dbReference type="ARBA" id="ARBA00009500"/>
    </source>
</evidence>
<protein>
    <submittedName>
        <fullName evidence="6">Serpin B6</fullName>
    </submittedName>
</protein>
<dbReference type="Proteomes" id="UP000694888">
    <property type="component" value="Unplaced"/>
</dbReference>
<name>A0ABM0ZZX1_APLCA</name>
<evidence type="ECO:0000313" key="5">
    <source>
        <dbReference type="Proteomes" id="UP000694888"/>
    </source>
</evidence>
<sequence length="403" mass="43935">MKLQLGNLILTVILSALSLHIAGDLDLVRKEVKFSQSLFSKISGVTPSLVYSPYSIHSVISLTCAGARGATQGAMRRTLGLKDGELQTFHNAYRRWNSELTSDTMVKVHVANGLFVKPGLPIEPSFHDLATSQYQAVSRNLDLSAQGGPEVPINTWVAEKTSDMIQNLLPPGTVNDLTALVLVNTIFFNGSWTFPFSQYKTKDADFTLPDHSVATVKMMNAKNDLLYKSDSTLRAHVVDLPFHGGNFSMTVVLPHAGTSLATLEGNLTSQDGATLTLLEGLHTREVDLYLPKFRIESGFSLKKALTDLGMGLAFDKDNANFTGIVRDVPTYISDVFHKAVIEVNERGTTASAATAMVMSKMSLRIDPDGPVVVRADRPFLFFLRDVRNGGILFQGKFSGPARA</sequence>
<gene>
    <name evidence="6" type="primary">LOC101859213</name>
</gene>
<dbReference type="InterPro" id="IPR042178">
    <property type="entry name" value="Serpin_sf_1"/>
</dbReference>
<accession>A0ABM0ZZX1</accession>
<dbReference type="InterPro" id="IPR023796">
    <property type="entry name" value="Serpin_dom"/>
</dbReference>
<feature type="signal peptide" evidence="3">
    <location>
        <begin position="1"/>
        <end position="18"/>
    </location>
</feature>
<dbReference type="Gene3D" id="2.30.39.10">
    <property type="entry name" value="Alpha-1-antitrypsin, domain 1"/>
    <property type="match status" value="1"/>
</dbReference>
<dbReference type="Gene3D" id="3.30.497.10">
    <property type="entry name" value="Antithrombin, subunit I, domain 2"/>
    <property type="match status" value="1"/>
</dbReference>
<evidence type="ECO:0000256" key="2">
    <source>
        <dbReference type="RuleBase" id="RU000411"/>
    </source>
</evidence>
<evidence type="ECO:0000256" key="3">
    <source>
        <dbReference type="SAM" id="SignalP"/>
    </source>
</evidence>
<dbReference type="RefSeq" id="XP_012937990.1">
    <property type="nucleotide sequence ID" value="XM_013082536.2"/>
</dbReference>
<dbReference type="SMART" id="SM00093">
    <property type="entry name" value="SERPIN"/>
    <property type="match status" value="1"/>
</dbReference>